<comment type="caution">
    <text evidence="3">The sequence shown here is derived from an EMBL/GenBank/DDBJ whole genome shotgun (WGS) entry which is preliminary data.</text>
</comment>
<reference evidence="3 4" key="1">
    <citation type="submission" date="2019-05" db="EMBL/GenBank/DDBJ databases">
        <title>Hymenobacter edaphi sp. nov., isolated from abandoned arsenic-contaminated farmland soil.</title>
        <authorList>
            <person name="Nie L."/>
        </authorList>
    </citation>
    <scope>NUCLEOTIDE SEQUENCE [LARGE SCALE GENOMIC DNA]</scope>
    <source>
        <strain evidence="3 4">1-3-3-8</strain>
    </source>
</reference>
<dbReference type="InterPro" id="IPR003599">
    <property type="entry name" value="Ig_sub"/>
</dbReference>
<dbReference type="InterPro" id="IPR014756">
    <property type="entry name" value="Ig_E-set"/>
</dbReference>
<dbReference type="NCBIfam" id="TIGR04183">
    <property type="entry name" value="Por_Secre_tail"/>
    <property type="match status" value="1"/>
</dbReference>
<dbReference type="InterPro" id="IPR026444">
    <property type="entry name" value="Secre_tail"/>
</dbReference>
<dbReference type="Pfam" id="PF18962">
    <property type="entry name" value="Por_Secre_tail"/>
    <property type="match status" value="1"/>
</dbReference>
<protein>
    <submittedName>
        <fullName evidence="3">T9SS type A sorting domain-containing protein</fullName>
    </submittedName>
</protein>
<gene>
    <name evidence="3" type="ORF">FDY95_22285</name>
</gene>
<evidence type="ECO:0000256" key="1">
    <source>
        <dbReference type="SAM" id="SignalP"/>
    </source>
</evidence>
<dbReference type="Proteomes" id="UP000305517">
    <property type="component" value="Unassembled WGS sequence"/>
</dbReference>
<dbReference type="Pfam" id="PF01833">
    <property type="entry name" value="TIG"/>
    <property type="match status" value="1"/>
</dbReference>
<dbReference type="RefSeq" id="WP_138081182.1">
    <property type="nucleotide sequence ID" value="NZ_VAJM01000015.1"/>
</dbReference>
<feature type="signal peptide" evidence="1">
    <location>
        <begin position="1"/>
        <end position="31"/>
    </location>
</feature>
<name>A0A5R8WJE0_9BACT</name>
<dbReference type="OrthoDB" id="1081439at2"/>
<evidence type="ECO:0000259" key="2">
    <source>
        <dbReference type="SMART" id="SM00409"/>
    </source>
</evidence>
<organism evidence="3 4">
    <name type="scientific">Hymenobacter jeollabukensis</name>
    <dbReference type="NCBI Taxonomy" id="2025313"/>
    <lineage>
        <taxon>Bacteria</taxon>
        <taxon>Pseudomonadati</taxon>
        <taxon>Bacteroidota</taxon>
        <taxon>Cytophagia</taxon>
        <taxon>Cytophagales</taxon>
        <taxon>Hymenobacteraceae</taxon>
        <taxon>Hymenobacter</taxon>
    </lineage>
</organism>
<sequence>MLHSSCFAAGRARWARLGAVLLLLLSGLATAGRAQQITQAEYFFEADPGFGQGTPVPVAAPAPTLSNFAFTASLTGLSRGFHQLSTRTRDANGRWSLTQVRSFYYEPALAAAPNVTRVEYFIDADPGFGNGTSVPITPATELAGVTFAADLDGLAAGFHQLSTRTRDAAGQWSLTSVRSFYYAPALAAAPNVTRVEYFIDADPGFGNGTTVSFTPAQDVASLAFTADVSALANGTHRLFVRTRDANGQWSLVQNREFEKLDCSLSANFAAGLPAGSYTQSAGLPSAQAAFNAAAGSGQGTPVNDNTYLQADFGSGNQQQISELKLALQAQNSVELRVELQTSTNLSNWTTAGTHTALLNGGQTHYLTQTLPTPLPNVRAVRLLFQSALGPLTSPVLVNGAGAFLAGCPPTISSFTPGSGPAGTSVVVAGTNLTGATGVTFNGTAALSFTVNSATQLTVTAPAGATTGPICVTTLGGSACSASSYTYPAATTLTLDDAGARQVCTGSAFWLTFYVSTPGVPPATTITAQLSDASGSFANPTAIGTTAFDSSGAGGVRVTVPGAASGNQYRVRLVSSGPALTSNASAPWTITNLAGVTAASNSPVAVGSPIQLTSAGVPAGAALQWSGPNGFSSTQASPQIASATTADAGTYMLTVSQAGCTSQQTTQVTVTQGTVYLAVGSFAGTYCPGSALSVPFAAQGTFGAGNVFTAQLSDASGSFAAPTAIGTLTQDGTVGSGRISATIPPGTPAGTGYRVRVSASSPATISANDNGTDLVVQAVSYVWTGGTSTDWLDGRNWACGQVPTRGSTVTIGTARFQPVVAGTGAEAESIMIEPGASLEVVSSLSIYGNVSNYGSWTGAGQITFTGPVQHVITGPVPAHLGGVVVDAGATLHLSQSLHVTGNWLNNGAFDPGSFAVTFDGTGPQTVAGTTLMRFNRLVVNNTAGLTFDVPVYLFGGLTNNGRVSVGTYPWSCVGLGAQTLGGTTTTPLRFYDLIIRNPAGVTLGSAYGVTHMLTLTTGNLASDGYLTLHSNAAGTAMVVNPAGGGVVTGRSTMERYITGVATIGYRHYASPMQLGTATVGEFADDLPVFELNPAYNTQGNTVTPFPTFYQYDETRLNSASNFFDRGWMVPTASDNLVPMRGYSAMTDPTTTVDISGVLQNGAVSIPLSRGGQAGSGWNLLGNPYPAPIDWDLVPGAAGLDKALYVYVPSGRYTGAYRSYVNGIGQNGGSKDLAAMQGFFVRATAASATVSLTNAVRHTSYLSPAFDRQAAGSNGPANALKPLLRLEARNAQGQADETVLYFDPQAGAGYQMGYDAYKVQLNGNGRPSLWSNTATDALSINGLPALATAGVVPLGLRVSQNGAHTLVLTSLQHLPAGTQVLLEDRLLNRRQDLALDSVYAFTMHPDSTRQRFFLWFQPRVTSTNPAQLQASLSLYPIPTHGLVTLTVAGLKEQQGLVKTEVLNTVGQVVRTLQLPVRQGVITQELNLKELPTGVYSVRLHTTGGTVVRRLVKD</sequence>
<dbReference type="SMART" id="SM00409">
    <property type="entry name" value="IG"/>
    <property type="match status" value="1"/>
</dbReference>
<dbReference type="InterPro" id="IPR002909">
    <property type="entry name" value="IPT_dom"/>
</dbReference>
<dbReference type="Gene3D" id="2.60.40.10">
    <property type="entry name" value="Immunoglobulins"/>
    <property type="match status" value="2"/>
</dbReference>
<proteinExistence type="predicted"/>
<feature type="chain" id="PRO_5024384628" evidence="1">
    <location>
        <begin position="32"/>
        <end position="1511"/>
    </location>
</feature>
<keyword evidence="1" id="KW-0732">Signal</keyword>
<accession>A0A5R8WJE0</accession>
<dbReference type="InterPro" id="IPR013783">
    <property type="entry name" value="Ig-like_fold"/>
</dbReference>
<keyword evidence="4" id="KW-1185">Reference proteome</keyword>
<dbReference type="SUPFAM" id="SSF81296">
    <property type="entry name" value="E set domains"/>
    <property type="match status" value="1"/>
</dbReference>
<evidence type="ECO:0000313" key="3">
    <source>
        <dbReference type="EMBL" id="TLM88914.1"/>
    </source>
</evidence>
<dbReference type="CDD" id="cd00102">
    <property type="entry name" value="IPT"/>
    <property type="match status" value="1"/>
</dbReference>
<evidence type="ECO:0000313" key="4">
    <source>
        <dbReference type="Proteomes" id="UP000305517"/>
    </source>
</evidence>
<feature type="domain" description="Immunoglobulin" evidence="2">
    <location>
        <begin position="598"/>
        <end position="670"/>
    </location>
</feature>
<dbReference type="EMBL" id="VAJM01000015">
    <property type="protein sequence ID" value="TLM88914.1"/>
    <property type="molecule type" value="Genomic_DNA"/>
</dbReference>
<dbReference type="Gene3D" id="2.60.120.260">
    <property type="entry name" value="Galactose-binding domain-like"/>
    <property type="match status" value="1"/>
</dbReference>